<dbReference type="EMBL" id="PDWZ02000001">
    <property type="protein sequence ID" value="KAB2110572.1"/>
    <property type="molecule type" value="Genomic_DNA"/>
</dbReference>
<reference evidence="1 2" key="1">
    <citation type="journal article" date="2019" name="bioRxiv">
        <title>Genomics, evolutionary history and diagnostics of the Alternaria alternata species group including apple and Asian pear pathotypes.</title>
        <authorList>
            <person name="Armitage A.D."/>
            <person name="Cockerton H.M."/>
            <person name="Sreenivasaprasad S."/>
            <person name="Woodhall J.W."/>
            <person name="Lane C.R."/>
            <person name="Harrison R.J."/>
            <person name="Clarkson J.P."/>
        </authorList>
    </citation>
    <scope>NUCLEOTIDE SEQUENCE [LARGE SCALE GENOMIC DNA]</scope>
    <source>
        <strain evidence="1 2">FERA 650</strain>
    </source>
</reference>
<dbReference type="Proteomes" id="UP000293547">
    <property type="component" value="Unassembled WGS sequence"/>
</dbReference>
<name>A0ACB6G1J9_9PLEO</name>
<protein>
    <submittedName>
        <fullName evidence="1">Uncharacterized protein</fullName>
    </submittedName>
</protein>
<comment type="caution">
    <text evidence="1">The sequence shown here is derived from an EMBL/GenBank/DDBJ whole genome shotgun (WGS) entry which is preliminary data.</text>
</comment>
<sequence>MSITFGSVGDIIAVCLLVKDCVHALSDTNGSAAEYQAVVRELYVLEKSLLEVGILSKTHATTPELVALFGNLETTINQCRASLVAFKAKTQRYEGHLGNTSTKGTARKLVSSSAKKILWQVQMRDDVSRFRAEVVAYSMSIDQLLAAATMHTMKAHNNNLVTLFDKQDSSIRDLQTRLEEVNRRVTTGNNLLSALVRSTRANWLLQLGHDLKALMLKIVAVNLVTYAAVDKIQASVLDIQLVLPTLTRPISDPRIFYLEDAIGRVSTITLDFITSWDALLAVLEVRFQGKPGIKKVLKKEYVLQNRATGKDVNVTQNWDTVFRPGLWFDMDMIFQKSDDGDSESSLGTKCIRCHAKSEQPRGLGSTCLHCKHVLRIIDIADKASVTTFAPEAPDSFVTAPPVKSERRIVHPVPPSGSGKRKRDDDPDEEPANFNRVRLIKAKRRRLNKDLSEQASSTEKRKQEDSMEIDDPSGPSKRHKYEDSQADLHEQGHSAKTYLQKQQQQAKMKAWEPSQPTSEFNKSSGKENPSSFTNYRDGSQSSKSRVPSARSSYATPPGYMPSYVPSGEMGPYYSSFPEPYEYCYQFVPAASRRDHRRRQTSRLPKPDVAPKRPVATEEDARRAGIPSGYSYRNWDPTEEPIMLLGSVFDANSLGKWVYDWTVFYYGTATPLTEMAGELWLLLIQLAGKVKRAEETLPKIRRKENHEMVEDFLVSGERLWIRFAKLLKICEDYMWKAAKEEAGNEKPVSMGKSSGREFVDSMFGKDHILRYPSA</sequence>
<keyword evidence="2" id="KW-1185">Reference proteome</keyword>
<evidence type="ECO:0000313" key="2">
    <source>
        <dbReference type="Proteomes" id="UP000293547"/>
    </source>
</evidence>
<accession>A0ACB6G1J9</accession>
<organism evidence="1 2">
    <name type="scientific">Alternaria gaisen</name>
    <dbReference type="NCBI Taxonomy" id="167740"/>
    <lineage>
        <taxon>Eukaryota</taxon>
        <taxon>Fungi</taxon>
        <taxon>Dikarya</taxon>
        <taxon>Ascomycota</taxon>
        <taxon>Pezizomycotina</taxon>
        <taxon>Dothideomycetes</taxon>
        <taxon>Pleosporomycetidae</taxon>
        <taxon>Pleosporales</taxon>
        <taxon>Pleosporineae</taxon>
        <taxon>Pleosporaceae</taxon>
        <taxon>Alternaria</taxon>
        <taxon>Alternaria sect. Alternaria</taxon>
    </lineage>
</organism>
<proteinExistence type="predicted"/>
<gene>
    <name evidence="1" type="ORF">AG0111_0g2195</name>
</gene>
<evidence type="ECO:0000313" key="1">
    <source>
        <dbReference type="EMBL" id="KAB2110572.1"/>
    </source>
</evidence>